<feature type="region of interest" description="Disordered" evidence="1">
    <location>
        <begin position="669"/>
        <end position="688"/>
    </location>
</feature>
<dbReference type="InterPro" id="IPR053367">
    <property type="entry name" value="G-alpha_activating_GEF"/>
</dbReference>
<dbReference type="InterPro" id="IPR006570">
    <property type="entry name" value="SPK_dom"/>
</dbReference>
<reference evidence="4" key="1">
    <citation type="submission" date="2016-11" db="UniProtKB">
        <authorList>
            <consortium name="WormBaseParasite"/>
        </authorList>
    </citation>
    <scope>IDENTIFICATION</scope>
</reference>
<feature type="compositionally biased region" description="Acidic residues" evidence="1">
    <location>
        <begin position="36"/>
        <end position="57"/>
    </location>
</feature>
<feature type="compositionally biased region" description="Pro residues" evidence="1">
    <location>
        <begin position="66"/>
        <end position="77"/>
    </location>
</feature>
<accession>A0A1I7T602</accession>
<feature type="region of interest" description="Disordered" evidence="1">
    <location>
        <begin position="630"/>
        <end position="656"/>
    </location>
</feature>
<feature type="region of interest" description="Disordered" evidence="1">
    <location>
        <begin position="106"/>
        <end position="133"/>
    </location>
</feature>
<evidence type="ECO:0000313" key="4">
    <source>
        <dbReference type="WBParaSite" id="Csp11.Scaffold517.g2735.t1"/>
    </source>
</evidence>
<dbReference type="Proteomes" id="UP000095282">
    <property type="component" value="Unplaced"/>
</dbReference>
<dbReference type="STRING" id="1561998.A0A1I7T602"/>
<dbReference type="PANTHER" id="PTHR38627">
    <property type="entry name" value="GA BINDING AND ACTIVATING AND SPK (SPK) DOMAIN CONTAINING-RELATED"/>
    <property type="match status" value="1"/>
</dbReference>
<evidence type="ECO:0000313" key="3">
    <source>
        <dbReference type="Proteomes" id="UP000095282"/>
    </source>
</evidence>
<keyword evidence="3" id="KW-1185">Reference proteome</keyword>
<sequence>MNGPSTSREWKMSDDTPDEEDDQEQIEPERRKDDVRDEDYEYEDVEESSDDEEMDLDKEEKIDMKTPPPSSPTPSDQPPTVRSSARQRKATKRFEFADFRKEKSVEIEDEEDEYEEGGENRPRNVPNSGRIQKSVRNTFTEKERSDVFKFILSQCQNRAGRVAKMKVQTTAARLWNKFKKIYGYERRNCSYRIHYNFYSKKLHKVPGLTLAERVDLYYAMDIPVTCEKERKLIMEQYGAILNEDNIVVGSTILNHWDLTHNDEEAEDDECDKTRFVEYQDGMMWEFIVEMINLGNDPLSYGPKLWEQFRRIHPVALIVRKTALGYAERARRITVPNLHIMPFDIEAKAALYQSLSYPVPEEFREQLVAGTGAILSDTGFVVDYPTRPEVIVLQSVPITDSPIGLTSTTALSTLREPENRVNVTVDDRHPWTIREDRMIWDYVRRQARDFYGRMHRIKIPKSADNLFWYKLKSEIRTDRGCHALFSRFKRLSEIIFQSSFLDLETKLELYYILEKELDPDAAEAFEQISILVIDNRGVLRCAVGYDFLLGEMNGEIIDENSYAFYFQRDVFNRILGLASDEPISSDRAVQKCLDVERIVTHIIAMETEEQLKSQATSNSSKFPYVFASRGQYGRRKRKKPTKSESQETENGSGIGTVKLEQLDDMDIKLEPIDDDVPGPSQPPKRPNEELGTMEKVDLAFEEVKEKIRIFHERLAECAEELSEERREQCNSEIDQLVRMFRMTGKQALKKK</sequence>
<feature type="compositionally biased region" description="Acidic residues" evidence="1">
    <location>
        <begin position="107"/>
        <end position="117"/>
    </location>
</feature>
<dbReference type="PANTHER" id="PTHR38627:SF1">
    <property type="entry name" value="G-PROTEIN ALPHA SUBUNIT ACTIVATING PROTEIN GBAS-1-RELATED"/>
    <property type="match status" value="1"/>
</dbReference>
<dbReference type="AlphaFoldDB" id="A0A1I7T602"/>
<dbReference type="eggNOG" id="ENOG502T72K">
    <property type="taxonomic scope" value="Eukaryota"/>
</dbReference>
<evidence type="ECO:0000256" key="1">
    <source>
        <dbReference type="SAM" id="MobiDB-lite"/>
    </source>
</evidence>
<feature type="compositionally biased region" description="Acidic residues" evidence="1">
    <location>
        <begin position="15"/>
        <end position="26"/>
    </location>
</feature>
<protein>
    <submittedName>
        <fullName evidence="4">SPK domain-containing protein</fullName>
    </submittedName>
</protein>
<organism evidence="3 4">
    <name type="scientific">Caenorhabditis tropicalis</name>
    <dbReference type="NCBI Taxonomy" id="1561998"/>
    <lineage>
        <taxon>Eukaryota</taxon>
        <taxon>Metazoa</taxon>
        <taxon>Ecdysozoa</taxon>
        <taxon>Nematoda</taxon>
        <taxon>Chromadorea</taxon>
        <taxon>Rhabditida</taxon>
        <taxon>Rhabditina</taxon>
        <taxon>Rhabditomorpha</taxon>
        <taxon>Rhabditoidea</taxon>
        <taxon>Rhabditidae</taxon>
        <taxon>Peloderinae</taxon>
        <taxon>Caenorhabditis</taxon>
    </lineage>
</organism>
<dbReference type="SMART" id="SM00583">
    <property type="entry name" value="SPK"/>
    <property type="match status" value="1"/>
</dbReference>
<name>A0A1I7T602_9PELO</name>
<feature type="domain" description="SPK" evidence="2">
    <location>
        <begin position="434"/>
        <end position="550"/>
    </location>
</feature>
<dbReference type="WBParaSite" id="Csp11.Scaffold517.g2735.t1">
    <property type="protein sequence ID" value="Csp11.Scaffold517.g2735.t1"/>
    <property type="gene ID" value="Csp11.Scaffold517.g2735"/>
</dbReference>
<feature type="region of interest" description="Disordered" evidence="1">
    <location>
        <begin position="1"/>
        <end position="93"/>
    </location>
</feature>
<evidence type="ECO:0000259" key="2">
    <source>
        <dbReference type="SMART" id="SM00583"/>
    </source>
</evidence>
<proteinExistence type="predicted"/>